<evidence type="ECO:0000313" key="2">
    <source>
        <dbReference type="EMBL" id="KAJ1360675.1"/>
    </source>
</evidence>
<feature type="compositionally biased region" description="Polar residues" evidence="1">
    <location>
        <begin position="22"/>
        <end position="31"/>
    </location>
</feature>
<keyword evidence="3" id="KW-1185">Reference proteome</keyword>
<organism evidence="2 3">
    <name type="scientific">Parelaphostrongylus tenuis</name>
    <name type="common">Meningeal worm</name>
    <dbReference type="NCBI Taxonomy" id="148309"/>
    <lineage>
        <taxon>Eukaryota</taxon>
        <taxon>Metazoa</taxon>
        <taxon>Ecdysozoa</taxon>
        <taxon>Nematoda</taxon>
        <taxon>Chromadorea</taxon>
        <taxon>Rhabditida</taxon>
        <taxon>Rhabditina</taxon>
        <taxon>Rhabditomorpha</taxon>
        <taxon>Strongyloidea</taxon>
        <taxon>Metastrongylidae</taxon>
        <taxon>Parelaphostrongylus</taxon>
    </lineage>
</organism>
<feature type="compositionally biased region" description="Basic and acidic residues" evidence="1">
    <location>
        <begin position="32"/>
        <end position="42"/>
    </location>
</feature>
<name>A0AAD5MLG1_PARTN</name>
<evidence type="ECO:0000313" key="3">
    <source>
        <dbReference type="Proteomes" id="UP001196413"/>
    </source>
</evidence>
<accession>A0AAD5MLG1</accession>
<feature type="non-terminal residue" evidence="2">
    <location>
        <position position="86"/>
    </location>
</feature>
<dbReference type="EMBL" id="JAHQIW010003935">
    <property type="protein sequence ID" value="KAJ1360675.1"/>
    <property type="molecule type" value="Genomic_DNA"/>
</dbReference>
<gene>
    <name evidence="2" type="ORF">KIN20_019703</name>
</gene>
<evidence type="ECO:0000256" key="1">
    <source>
        <dbReference type="SAM" id="MobiDB-lite"/>
    </source>
</evidence>
<protein>
    <submittedName>
        <fullName evidence="2">Uncharacterized protein</fullName>
    </submittedName>
</protein>
<reference evidence="2" key="1">
    <citation type="submission" date="2021-06" db="EMBL/GenBank/DDBJ databases">
        <title>Parelaphostrongylus tenuis whole genome reference sequence.</title>
        <authorList>
            <person name="Garwood T.J."/>
            <person name="Larsen P.A."/>
            <person name="Fountain-Jones N.M."/>
            <person name="Garbe J.R."/>
            <person name="Macchietto M.G."/>
            <person name="Kania S.A."/>
            <person name="Gerhold R.W."/>
            <person name="Richards J.E."/>
            <person name="Wolf T.M."/>
        </authorList>
    </citation>
    <scope>NUCLEOTIDE SEQUENCE</scope>
    <source>
        <strain evidence="2">MNPRO001-30</strain>
        <tissue evidence="2">Meninges</tissue>
    </source>
</reference>
<dbReference type="AlphaFoldDB" id="A0AAD5MLG1"/>
<dbReference type="Proteomes" id="UP001196413">
    <property type="component" value="Unassembled WGS sequence"/>
</dbReference>
<comment type="caution">
    <text evidence="2">The sequence shown here is derived from an EMBL/GenBank/DDBJ whole genome shotgun (WGS) entry which is preliminary data.</text>
</comment>
<feature type="region of interest" description="Disordered" evidence="1">
    <location>
        <begin position="22"/>
        <end position="43"/>
    </location>
</feature>
<proteinExistence type="predicted"/>
<sequence>MICLIGGIRFSKCVLWMRRYSQSTLQSPEKTSPQEESREIRTSKTIGCSHSPASVMVQAGICVTKKMPFVFINGNVKMNAAIYQLE</sequence>